<gene>
    <name evidence="2" type="ORF">CC77DRAFT_742961</name>
</gene>
<dbReference type="EMBL" id="KV441474">
    <property type="protein sequence ID" value="OAG22664.1"/>
    <property type="molecule type" value="Genomic_DNA"/>
</dbReference>
<dbReference type="Proteomes" id="UP000077248">
    <property type="component" value="Unassembled WGS sequence"/>
</dbReference>
<sequence length="166" mass="18940">MYRVNNGHWDGVLRRSIYLDHTIKSVVCSPILSNLVARKPFCFVVIERSDCMQSCGRSQAYAITLVRKEQNPQLPPPPFHPPRLGQVSTCRACLSIEAQFQRHSMPYSIFYFEKDPATPWSLRKSITRTLRRQAKRHYPHSAGQSSTIMLTGPSDESSMRCRSSAP</sequence>
<accession>A0A177DSA1</accession>
<dbReference type="AlphaFoldDB" id="A0A177DSA1"/>
<organism evidence="2 3">
    <name type="scientific">Alternaria alternata</name>
    <name type="common">Alternaria rot fungus</name>
    <name type="synonym">Torula alternata</name>
    <dbReference type="NCBI Taxonomy" id="5599"/>
    <lineage>
        <taxon>Eukaryota</taxon>
        <taxon>Fungi</taxon>
        <taxon>Dikarya</taxon>
        <taxon>Ascomycota</taxon>
        <taxon>Pezizomycotina</taxon>
        <taxon>Dothideomycetes</taxon>
        <taxon>Pleosporomycetidae</taxon>
        <taxon>Pleosporales</taxon>
        <taxon>Pleosporineae</taxon>
        <taxon>Pleosporaceae</taxon>
        <taxon>Alternaria</taxon>
        <taxon>Alternaria sect. Alternaria</taxon>
        <taxon>Alternaria alternata complex</taxon>
    </lineage>
</organism>
<keyword evidence="3" id="KW-1185">Reference proteome</keyword>
<dbReference type="VEuPathDB" id="FungiDB:CC77DRAFT_742961"/>
<evidence type="ECO:0000256" key="1">
    <source>
        <dbReference type="SAM" id="MobiDB-lite"/>
    </source>
</evidence>
<proteinExistence type="predicted"/>
<feature type="region of interest" description="Disordered" evidence="1">
    <location>
        <begin position="132"/>
        <end position="166"/>
    </location>
</feature>
<dbReference type="KEGG" id="aalt:CC77DRAFT_742961"/>
<protein>
    <submittedName>
        <fullName evidence="2">Uncharacterized protein</fullName>
    </submittedName>
</protein>
<evidence type="ECO:0000313" key="3">
    <source>
        <dbReference type="Proteomes" id="UP000077248"/>
    </source>
</evidence>
<name>A0A177DSA1_ALTAL</name>
<dbReference type="GeneID" id="29118615"/>
<reference evidence="2 3" key="1">
    <citation type="submission" date="2016-05" db="EMBL/GenBank/DDBJ databases">
        <title>Comparative analysis of secretome profiles of manganese(II)-oxidizing ascomycete fungi.</title>
        <authorList>
            <consortium name="DOE Joint Genome Institute"/>
            <person name="Zeiner C.A."/>
            <person name="Purvine S.O."/>
            <person name="Zink E.M."/>
            <person name="Wu S."/>
            <person name="Pasa-Tolic L."/>
            <person name="Chaput D.L."/>
            <person name="Haridas S."/>
            <person name="Grigoriev I.V."/>
            <person name="Santelli C.M."/>
            <person name="Hansel C.M."/>
        </authorList>
    </citation>
    <scope>NUCLEOTIDE SEQUENCE [LARGE SCALE GENOMIC DNA]</scope>
    <source>
        <strain evidence="2 3">SRC1lrK2f</strain>
    </source>
</reference>
<dbReference type="RefSeq" id="XP_018388085.1">
    <property type="nucleotide sequence ID" value="XM_018533021.1"/>
</dbReference>
<evidence type="ECO:0000313" key="2">
    <source>
        <dbReference type="EMBL" id="OAG22664.1"/>
    </source>
</evidence>